<sequence length="111" mass="12500">MKLRLSEAIAVNGNVDSFEVTNNKVHDNNIGIVLIGHENISPVTALDQVRNGIVHYNSSFNNTSYNEYSADGIYVDGEKEIIIEQNQNYENDLGIEVAFVNVLWMNYSSFK</sequence>
<dbReference type="SUPFAM" id="SSF51126">
    <property type="entry name" value="Pectin lyase-like"/>
    <property type="match status" value="1"/>
</dbReference>
<dbReference type="Gene3D" id="2.160.20.10">
    <property type="entry name" value="Single-stranded right-handed beta-helix, Pectin lyase-like"/>
    <property type="match status" value="1"/>
</dbReference>
<dbReference type="InterPro" id="IPR012334">
    <property type="entry name" value="Pectin_lyas_fold"/>
</dbReference>
<proteinExistence type="predicted"/>
<evidence type="ECO:0008006" key="3">
    <source>
        <dbReference type="Google" id="ProtNLM"/>
    </source>
</evidence>
<name>A0A243GJJ0_BACTF</name>
<comment type="caution">
    <text evidence="1">The sequence shown here is derived from an EMBL/GenBank/DDBJ whole genome shotgun (WGS) entry which is preliminary data.</text>
</comment>
<dbReference type="EMBL" id="NFEL01000047">
    <property type="protein sequence ID" value="OUA07086.1"/>
    <property type="molecule type" value="Genomic_DNA"/>
</dbReference>
<dbReference type="Proteomes" id="UP000195030">
    <property type="component" value="Unassembled WGS sequence"/>
</dbReference>
<reference evidence="1 2" key="1">
    <citation type="submission" date="2016-10" db="EMBL/GenBank/DDBJ databases">
        <title>Comparative genomics of Bacillus thuringiensis reveals a path to pathogens against multiple invertebrate hosts.</title>
        <authorList>
            <person name="Zheng J."/>
            <person name="Gao Q."/>
            <person name="Liu H."/>
            <person name="Peng D."/>
            <person name="Ruan L."/>
            <person name="Sun M."/>
        </authorList>
    </citation>
    <scope>NUCLEOTIDE SEQUENCE [LARGE SCALE GENOMIC DNA]</scope>
    <source>
        <strain evidence="1">CTC</strain>
    </source>
</reference>
<accession>A0A243GJJ0</accession>
<gene>
    <name evidence="1" type="ORF">BK772_16580</name>
</gene>
<organism evidence="1 2">
    <name type="scientific">Bacillus thuringiensis subsp. finitimus</name>
    <dbReference type="NCBI Taxonomy" id="29337"/>
    <lineage>
        <taxon>Bacteria</taxon>
        <taxon>Bacillati</taxon>
        <taxon>Bacillota</taxon>
        <taxon>Bacilli</taxon>
        <taxon>Bacillales</taxon>
        <taxon>Bacillaceae</taxon>
        <taxon>Bacillus</taxon>
        <taxon>Bacillus cereus group</taxon>
    </lineage>
</organism>
<evidence type="ECO:0000313" key="1">
    <source>
        <dbReference type="EMBL" id="OUA07086.1"/>
    </source>
</evidence>
<dbReference type="AlphaFoldDB" id="A0A243GJJ0"/>
<protein>
    <recommendedName>
        <fullName evidence="3">Right handed beta helix domain-containing protein</fullName>
    </recommendedName>
</protein>
<evidence type="ECO:0000313" key="2">
    <source>
        <dbReference type="Proteomes" id="UP000195030"/>
    </source>
</evidence>
<dbReference type="InterPro" id="IPR011050">
    <property type="entry name" value="Pectin_lyase_fold/virulence"/>
</dbReference>